<sequence>MLQKNTIEPGTLELLEHLCADANLKNFSLAGGTALALQIGHRKSIDLDFFTIDVFDADTLLQYLEEKYNFSLDYSALYTLKGHINSIKIEFLTHKYPLIDPIIESDKVRLYSVRDITAMKLNAIAGNGTRSKDFIDVYFLLEEYTVNQMVKFYELKYKNRNLFHVVKSLHYFDDLQTHDWPIMVKEKGLKLEEVKKRISKSVERFLKENDFI</sequence>
<protein>
    <recommendedName>
        <fullName evidence="3">Nucleotidyl transferase AbiEii toxin, Type IV TA system</fullName>
    </recommendedName>
</protein>
<dbReference type="KEGG" id="blq:L21SP5_01951"/>
<gene>
    <name evidence="1" type="ORF">L21SP5_01951</name>
</gene>
<dbReference type="AlphaFoldDB" id="A0A0S2HZY8"/>
<proteinExistence type="predicted"/>
<dbReference type="EMBL" id="CP013118">
    <property type="protein sequence ID" value="ALO15590.1"/>
    <property type="molecule type" value="Genomic_DNA"/>
</dbReference>
<dbReference type="OrthoDB" id="9796281at2"/>
<dbReference type="Pfam" id="PF08843">
    <property type="entry name" value="AbiEii"/>
    <property type="match status" value="2"/>
</dbReference>
<dbReference type="InterPro" id="IPR014942">
    <property type="entry name" value="AbiEii"/>
</dbReference>
<organism evidence="1 2">
    <name type="scientific">Salinivirga cyanobacteriivorans</name>
    <dbReference type="NCBI Taxonomy" id="1307839"/>
    <lineage>
        <taxon>Bacteria</taxon>
        <taxon>Pseudomonadati</taxon>
        <taxon>Bacteroidota</taxon>
        <taxon>Bacteroidia</taxon>
        <taxon>Bacteroidales</taxon>
        <taxon>Salinivirgaceae</taxon>
        <taxon>Salinivirga</taxon>
    </lineage>
</organism>
<dbReference type="PATRIC" id="fig|1307839.3.peg.2059"/>
<reference evidence="1 2" key="1">
    <citation type="submission" date="2015-11" db="EMBL/GenBank/DDBJ databases">
        <title>Description and complete genome sequence of a novel strain predominating in hypersaline microbial mats and representing a new family of the Bacteriodetes phylum.</title>
        <authorList>
            <person name="Spring S."/>
            <person name="Bunk B."/>
            <person name="Sproer C."/>
            <person name="Klenk H.-P."/>
        </authorList>
    </citation>
    <scope>NUCLEOTIDE SEQUENCE [LARGE SCALE GENOMIC DNA]</scope>
    <source>
        <strain evidence="1 2">L21-Spi-D4</strain>
    </source>
</reference>
<keyword evidence="2" id="KW-1185">Reference proteome</keyword>
<evidence type="ECO:0008006" key="3">
    <source>
        <dbReference type="Google" id="ProtNLM"/>
    </source>
</evidence>
<dbReference type="STRING" id="1307839.L21SP5_01951"/>
<evidence type="ECO:0000313" key="2">
    <source>
        <dbReference type="Proteomes" id="UP000064893"/>
    </source>
</evidence>
<accession>A0A0S2HZY8</accession>
<evidence type="ECO:0000313" key="1">
    <source>
        <dbReference type="EMBL" id="ALO15590.1"/>
    </source>
</evidence>
<dbReference type="RefSeq" id="WP_057953033.1">
    <property type="nucleotide sequence ID" value="NZ_CP013118.1"/>
</dbReference>
<name>A0A0S2HZY8_9BACT</name>
<dbReference type="Proteomes" id="UP000064893">
    <property type="component" value="Chromosome"/>
</dbReference>